<dbReference type="GO" id="GO:0051028">
    <property type="term" value="P:mRNA transport"/>
    <property type="evidence" value="ECO:0007669"/>
    <property type="project" value="UniProtKB-KW"/>
</dbReference>
<evidence type="ECO:0000256" key="3">
    <source>
        <dbReference type="ARBA" id="ARBA00022448"/>
    </source>
</evidence>
<dbReference type="GO" id="GO:0031080">
    <property type="term" value="C:nuclear pore outer ring"/>
    <property type="evidence" value="ECO:0007669"/>
    <property type="project" value="TreeGrafter"/>
</dbReference>
<comment type="similarity">
    <text evidence="2">Belongs to the WD repeat SEC13 family.</text>
</comment>
<dbReference type="PANTHER" id="PTHR11024">
    <property type="entry name" value="NUCLEAR PORE COMPLEX PROTEIN SEC13 / SEH1 FAMILY MEMBER"/>
    <property type="match status" value="1"/>
</dbReference>
<comment type="caution">
    <text evidence="12">The sequence shown here is derived from an EMBL/GenBank/DDBJ whole genome shotgun (WGS) entry which is preliminary data.</text>
</comment>
<dbReference type="SMART" id="SM00320">
    <property type="entry name" value="WD40"/>
    <property type="match status" value="2"/>
</dbReference>
<dbReference type="Pfam" id="PF00400">
    <property type="entry name" value="WD40"/>
    <property type="match status" value="1"/>
</dbReference>
<evidence type="ECO:0000256" key="10">
    <source>
        <dbReference type="ARBA" id="ARBA00023242"/>
    </source>
</evidence>
<keyword evidence="6" id="KW-0509">mRNA transport</keyword>
<accession>A0A1Q9D038</accession>
<dbReference type="InterPro" id="IPR037363">
    <property type="entry name" value="Sec13/Seh1_fam"/>
</dbReference>
<dbReference type="GO" id="GO:0005198">
    <property type="term" value="F:structural molecule activity"/>
    <property type="evidence" value="ECO:0007669"/>
    <property type="project" value="InterPro"/>
</dbReference>
<protein>
    <submittedName>
        <fullName evidence="12">Protein transport protein SEC13</fullName>
    </submittedName>
</protein>
<evidence type="ECO:0000256" key="6">
    <source>
        <dbReference type="ARBA" id="ARBA00022816"/>
    </source>
</evidence>
<dbReference type="GO" id="GO:0030127">
    <property type="term" value="C:COPII vesicle coat"/>
    <property type="evidence" value="ECO:0007669"/>
    <property type="project" value="TreeGrafter"/>
</dbReference>
<sequence>MAFLSACMACILAEFDCGHKGAVLDTQLDDLSSDGLVKLWKVDKPEEPTFICDLAAHSGAVHQVSWAPAGTGAGSLLVSVGADGHVFLWGPCHDMQRWQVVHEEDLSRHGEAYACALSDGTISVDPHKKGEVVGLATAGEDGAPSPSLARSCCDVLGPLWRRRASVAHPGGPELRAKARATPDAANAKVHGRFREEELPRPGPEDLPDMLGSLKGLVPARRTRLWGPKTVALEPVVFIFGMTSKDYLTCESDGPGWSLDAPVKLDEDIIFREFVAGKEVWKLEWQPMGSQLIVTCGEKEYRSLLLKQQLCGKWDVIVVAPVFLPVSRYWNSWEDVDAHRCEGLHRNYHVAKEEFNHGAVRVPISVMPNSTQTVSMHHRPGGFSSMPAAPLNSNVQVIMHNFFLLQWMVPEQAEKILRNAAALQGPYKD</sequence>
<keyword evidence="7" id="KW-0653">Protein transport</keyword>
<dbReference type="Gene3D" id="2.130.10.10">
    <property type="entry name" value="YVTN repeat-like/Quinoprotein amine dehydrogenase"/>
    <property type="match status" value="1"/>
</dbReference>
<dbReference type="Proteomes" id="UP000186817">
    <property type="component" value="Unassembled WGS sequence"/>
</dbReference>
<keyword evidence="13" id="KW-1185">Reference proteome</keyword>
<evidence type="ECO:0000256" key="9">
    <source>
        <dbReference type="ARBA" id="ARBA00023132"/>
    </source>
</evidence>
<organism evidence="12 13">
    <name type="scientific">Symbiodinium microadriaticum</name>
    <name type="common">Dinoflagellate</name>
    <name type="synonym">Zooxanthella microadriatica</name>
    <dbReference type="NCBI Taxonomy" id="2951"/>
    <lineage>
        <taxon>Eukaryota</taxon>
        <taxon>Sar</taxon>
        <taxon>Alveolata</taxon>
        <taxon>Dinophyceae</taxon>
        <taxon>Suessiales</taxon>
        <taxon>Symbiodiniaceae</taxon>
        <taxon>Symbiodinium</taxon>
    </lineage>
</organism>
<evidence type="ECO:0000256" key="5">
    <source>
        <dbReference type="ARBA" id="ARBA00022737"/>
    </source>
</evidence>
<gene>
    <name evidence="12" type="primary">SEC13</name>
    <name evidence="12" type="ORF">AK812_SmicGene30120</name>
</gene>
<evidence type="ECO:0000256" key="7">
    <source>
        <dbReference type="ARBA" id="ARBA00022927"/>
    </source>
</evidence>
<comment type="subcellular location">
    <subcellularLocation>
        <location evidence="1">Nucleus</location>
        <location evidence="1">Nuclear pore complex</location>
    </subcellularLocation>
</comment>
<keyword evidence="3" id="KW-0813">Transport</keyword>
<dbReference type="AlphaFoldDB" id="A0A1Q9D038"/>
<name>A0A1Q9D038_SYMMI</name>
<dbReference type="GO" id="GO:0006606">
    <property type="term" value="P:protein import into nucleus"/>
    <property type="evidence" value="ECO:0007669"/>
    <property type="project" value="TreeGrafter"/>
</dbReference>
<dbReference type="InterPro" id="IPR036322">
    <property type="entry name" value="WD40_repeat_dom_sf"/>
</dbReference>
<keyword evidence="8" id="KW-0811">Translocation</keyword>
<feature type="repeat" description="WD" evidence="11">
    <location>
        <begin position="54"/>
        <end position="89"/>
    </location>
</feature>
<dbReference type="PANTHER" id="PTHR11024:SF2">
    <property type="entry name" value="PROTEIN SEC13 HOMOLOG"/>
    <property type="match status" value="1"/>
</dbReference>
<evidence type="ECO:0000256" key="8">
    <source>
        <dbReference type="ARBA" id="ARBA00023010"/>
    </source>
</evidence>
<dbReference type="OrthoDB" id="364224at2759"/>
<keyword evidence="5" id="KW-0677">Repeat</keyword>
<reference evidence="12 13" key="1">
    <citation type="submission" date="2016-02" db="EMBL/GenBank/DDBJ databases">
        <title>Genome analysis of coral dinoflagellate symbionts highlights evolutionary adaptations to a symbiotic lifestyle.</title>
        <authorList>
            <person name="Aranda M."/>
            <person name="Li Y."/>
            <person name="Liew Y.J."/>
            <person name="Baumgarten S."/>
            <person name="Simakov O."/>
            <person name="Wilson M."/>
            <person name="Piel J."/>
            <person name="Ashoor H."/>
            <person name="Bougouffa S."/>
            <person name="Bajic V.B."/>
            <person name="Ryu T."/>
            <person name="Ravasi T."/>
            <person name="Bayer T."/>
            <person name="Micklem G."/>
            <person name="Kim H."/>
            <person name="Bhak J."/>
            <person name="Lajeunesse T.C."/>
            <person name="Voolstra C.R."/>
        </authorList>
    </citation>
    <scope>NUCLEOTIDE SEQUENCE [LARGE SCALE GENOMIC DNA]</scope>
    <source>
        <strain evidence="12 13">CCMP2467</strain>
    </source>
</reference>
<evidence type="ECO:0000256" key="4">
    <source>
        <dbReference type="ARBA" id="ARBA00022574"/>
    </source>
</evidence>
<dbReference type="InterPro" id="IPR015943">
    <property type="entry name" value="WD40/YVTN_repeat-like_dom_sf"/>
</dbReference>
<dbReference type="EMBL" id="LSRX01000808">
    <property type="protein sequence ID" value="OLP88524.1"/>
    <property type="molecule type" value="Genomic_DNA"/>
</dbReference>
<evidence type="ECO:0000256" key="11">
    <source>
        <dbReference type="PROSITE-ProRule" id="PRU00221"/>
    </source>
</evidence>
<dbReference type="SUPFAM" id="SSF50978">
    <property type="entry name" value="WD40 repeat-like"/>
    <property type="match status" value="1"/>
</dbReference>
<evidence type="ECO:0000313" key="12">
    <source>
        <dbReference type="EMBL" id="OLP88524.1"/>
    </source>
</evidence>
<keyword evidence="9" id="KW-0906">Nuclear pore complex</keyword>
<dbReference type="PROSITE" id="PS50294">
    <property type="entry name" value="WD_REPEATS_REGION"/>
    <property type="match status" value="1"/>
</dbReference>
<keyword evidence="4 11" id="KW-0853">WD repeat</keyword>
<evidence type="ECO:0000256" key="1">
    <source>
        <dbReference type="ARBA" id="ARBA00004567"/>
    </source>
</evidence>
<proteinExistence type="inferred from homology"/>
<evidence type="ECO:0000313" key="13">
    <source>
        <dbReference type="Proteomes" id="UP000186817"/>
    </source>
</evidence>
<keyword evidence="10" id="KW-0539">Nucleus</keyword>
<dbReference type="InterPro" id="IPR001680">
    <property type="entry name" value="WD40_rpt"/>
</dbReference>
<evidence type="ECO:0000256" key="2">
    <source>
        <dbReference type="ARBA" id="ARBA00010102"/>
    </source>
</evidence>
<dbReference type="PROSITE" id="PS50082">
    <property type="entry name" value="WD_REPEATS_2"/>
    <property type="match status" value="1"/>
</dbReference>
<dbReference type="GO" id="GO:0090114">
    <property type="term" value="P:COPII-coated vesicle budding"/>
    <property type="evidence" value="ECO:0007669"/>
    <property type="project" value="TreeGrafter"/>
</dbReference>